<dbReference type="Pfam" id="PF13185">
    <property type="entry name" value="GAF_2"/>
    <property type="match status" value="1"/>
</dbReference>
<comment type="caution">
    <text evidence="4">The sequence shown here is derived from an EMBL/GenBank/DDBJ whole genome shotgun (WGS) entry which is preliminary data.</text>
</comment>
<dbReference type="InterPro" id="IPR005561">
    <property type="entry name" value="ANTAR"/>
</dbReference>
<evidence type="ECO:0000313" key="4">
    <source>
        <dbReference type="EMBL" id="TDL03179.1"/>
    </source>
</evidence>
<evidence type="ECO:0000256" key="2">
    <source>
        <dbReference type="ARBA" id="ARBA00023163"/>
    </source>
</evidence>
<dbReference type="AlphaFoldDB" id="A0A4R5X1C3"/>
<dbReference type="Gene3D" id="1.10.10.10">
    <property type="entry name" value="Winged helix-like DNA-binding domain superfamily/Winged helix DNA-binding domain"/>
    <property type="match status" value="1"/>
</dbReference>
<dbReference type="PROSITE" id="PS50921">
    <property type="entry name" value="ANTAR"/>
    <property type="match status" value="1"/>
</dbReference>
<dbReference type="SMART" id="SM01012">
    <property type="entry name" value="ANTAR"/>
    <property type="match status" value="1"/>
</dbReference>
<keyword evidence="1" id="KW-0805">Transcription regulation</keyword>
<dbReference type="RefSeq" id="WP_133414939.1">
    <property type="nucleotide sequence ID" value="NZ_SDLP01000013.1"/>
</dbReference>
<gene>
    <name evidence="4" type="ORF">EUA04_26200</name>
</gene>
<protein>
    <submittedName>
        <fullName evidence="4">ANTAR domain-containing protein</fullName>
    </submittedName>
</protein>
<keyword evidence="2" id="KW-0804">Transcription</keyword>
<proteinExistence type="predicted"/>
<evidence type="ECO:0000259" key="3">
    <source>
        <dbReference type="PROSITE" id="PS50921"/>
    </source>
</evidence>
<sequence>MAARTGTTPRRAVGAAGVTFREHLLAAVDGHRGSDAADRLCAACVMLFDIDAAAISLVFDGAATGTLGSSGSDARSFDELQFTLGEGPCLESVAQCSPVIVTDLADPAEQRWPVYGRAMLDLRIRGVYAMPVVVAGEYVGALDLFRALPGQLSGEQLAGAISAAELAGIPVLDLLDADMNAAVNDPDSSAWSEMNALTRAEVSQATGMLVAQLGIDPAEALLRLRAHAYAVGRPATDVARDILERRLRLP</sequence>
<dbReference type="GO" id="GO:0003723">
    <property type="term" value="F:RNA binding"/>
    <property type="evidence" value="ECO:0007669"/>
    <property type="project" value="InterPro"/>
</dbReference>
<name>A0A4R5X1C3_9MYCO</name>
<dbReference type="InterPro" id="IPR036388">
    <property type="entry name" value="WH-like_DNA-bd_sf"/>
</dbReference>
<dbReference type="Gene3D" id="3.30.450.40">
    <property type="match status" value="1"/>
</dbReference>
<evidence type="ECO:0000313" key="5">
    <source>
        <dbReference type="Proteomes" id="UP000294952"/>
    </source>
</evidence>
<dbReference type="EMBL" id="SDLP01000013">
    <property type="protein sequence ID" value="TDL03179.1"/>
    <property type="molecule type" value="Genomic_DNA"/>
</dbReference>
<organism evidence="4 5">
    <name type="scientific">Mycolicibacterium obuense</name>
    <dbReference type="NCBI Taxonomy" id="1807"/>
    <lineage>
        <taxon>Bacteria</taxon>
        <taxon>Bacillati</taxon>
        <taxon>Actinomycetota</taxon>
        <taxon>Actinomycetes</taxon>
        <taxon>Mycobacteriales</taxon>
        <taxon>Mycobacteriaceae</taxon>
        <taxon>Mycolicibacterium</taxon>
    </lineage>
</organism>
<evidence type="ECO:0000256" key="1">
    <source>
        <dbReference type="ARBA" id="ARBA00023015"/>
    </source>
</evidence>
<dbReference type="InterPro" id="IPR003018">
    <property type="entry name" value="GAF"/>
</dbReference>
<dbReference type="SUPFAM" id="SSF55781">
    <property type="entry name" value="GAF domain-like"/>
    <property type="match status" value="1"/>
</dbReference>
<dbReference type="InterPro" id="IPR029016">
    <property type="entry name" value="GAF-like_dom_sf"/>
</dbReference>
<feature type="domain" description="ANTAR" evidence="3">
    <location>
        <begin position="182"/>
        <end position="243"/>
    </location>
</feature>
<dbReference type="Proteomes" id="UP000294952">
    <property type="component" value="Unassembled WGS sequence"/>
</dbReference>
<accession>A0A4R5X1C3</accession>
<reference evidence="4 5" key="1">
    <citation type="submission" date="2019-01" db="EMBL/GenBank/DDBJ databases">
        <title>High-quality-draft genome sequences of five non-tuberculosis mycobacteriaceae isolated from a nosocomial environment.</title>
        <authorList>
            <person name="Tiago I."/>
            <person name="Alarico S."/>
            <person name="Pereira S.G."/>
            <person name="Coelho C."/>
            <person name="Maranha A."/>
            <person name="Empadinhas N."/>
        </authorList>
    </citation>
    <scope>NUCLEOTIDE SEQUENCE [LARGE SCALE GENOMIC DNA]</scope>
    <source>
        <strain evidence="4 5">22DIII</strain>
    </source>
</reference>
<dbReference type="Pfam" id="PF03861">
    <property type="entry name" value="ANTAR"/>
    <property type="match status" value="1"/>
</dbReference>